<dbReference type="EMBL" id="JADWDC010000035">
    <property type="protein sequence ID" value="MCC0178113.1"/>
    <property type="molecule type" value="Genomic_DNA"/>
</dbReference>
<evidence type="ECO:0000313" key="3">
    <source>
        <dbReference type="Proteomes" id="UP000729733"/>
    </source>
</evidence>
<keyword evidence="1" id="KW-0812">Transmembrane</keyword>
<protein>
    <submittedName>
        <fullName evidence="2">Phage holin family protein</fullName>
    </submittedName>
</protein>
<evidence type="ECO:0000256" key="1">
    <source>
        <dbReference type="SAM" id="Phobius"/>
    </source>
</evidence>
<keyword evidence="3" id="KW-1185">Reference proteome</keyword>
<dbReference type="RefSeq" id="WP_229641179.1">
    <property type="nucleotide sequence ID" value="NZ_JADWDC010000035.1"/>
</dbReference>
<keyword evidence="1" id="KW-0472">Membrane</keyword>
<dbReference type="PANTHER" id="PTHR37309:SF1">
    <property type="entry name" value="SLR0284 PROTEIN"/>
    <property type="match status" value="1"/>
</dbReference>
<proteinExistence type="predicted"/>
<dbReference type="InterPro" id="IPR007165">
    <property type="entry name" value="Phage_holin_4_2"/>
</dbReference>
<dbReference type="Proteomes" id="UP000729733">
    <property type="component" value="Unassembled WGS sequence"/>
</dbReference>
<dbReference type="AlphaFoldDB" id="A0A964BR33"/>
<accession>A0A964BR33</accession>
<feature type="transmembrane region" description="Helical" evidence="1">
    <location>
        <begin position="24"/>
        <end position="43"/>
    </location>
</feature>
<gene>
    <name evidence="2" type="ORF">I4641_14100</name>
</gene>
<feature type="transmembrane region" description="Helical" evidence="1">
    <location>
        <begin position="85"/>
        <end position="107"/>
    </location>
</feature>
<organism evidence="2 3">
    <name type="scientific">Waterburya agarophytonicola KI4</name>
    <dbReference type="NCBI Taxonomy" id="2874699"/>
    <lineage>
        <taxon>Bacteria</taxon>
        <taxon>Bacillati</taxon>
        <taxon>Cyanobacteriota</taxon>
        <taxon>Cyanophyceae</taxon>
        <taxon>Pleurocapsales</taxon>
        <taxon>Hyellaceae</taxon>
        <taxon>Waterburya</taxon>
        <taxon>Waterburya agarophytonicola</taxon>
    </lineage>
</organism>
<evidence type="ECO:0000313" key="2">
    <source>
        <dbReference type="EMBL" id="MCC0178113.1"/>
    </source>
</evidence>
<keyword evidence="1" id="KW-1133">Transmembrane helix</keyword>
<sequence>MLQFLLTWLATAVSLIITAFFVPGFAIVSFSSAILGAAILGLVNAIVKPILVIFTLPLTILTFGLFLLVVNAISLGLVSYLTPGLLVSGFFPALLGSIVLTVVSGFVDRIFLAIESPNN</sequence>
<dbReference type="Pfam" id="PF04020">
    <property type="entry name" value="Phage_holin_4_2"/>
    <property type="match status" value="1"/>
</dbReference>
<reference evidence="2" key="1">
    <citation type="journal article" date="2021" name="Antonie Van Leeuwenhoek">
        <title>Draft genome and description of Waterburya agarophytonicola gen. nov. sp. nov. (Pleurocapsales, Cyanobacteria): a seaweed symbiont.</title>
        <authorList>
            <person name="Bonthond G."/>
            <person name="Shalygin S."/>
            <person name="Bayer T."/>
            <person name="Weinberger F."/>
        </authorList>
    </citation>
    <scope>NUCLEOTIDE SEQUENCE</scope>
    <source>
        <strain evidence="2">KI4</strain>
    </source>
</reference>
<dbReference type="PANTHER" id="PTHR37309">
    <property type="entry name" value="SLR0284 PROTEIN"/>
    <property type="match status" value="1"/>
</dbReference>
<name>A0A964BR33_9CYAN</name>
<feature type="transmembrane region" description="Helical" evidence="1">
    <location>
        <begin position="50"/>
        <end position="73"/>
    </location>
</feature>
<comment type="caution">
    <text evidence="2">The sequence shown here is derived from an EMBL/GenBank/DDBJ whole genome shotgun (WGS) entry which is preliminary data.</text>
</comment>